<feature type="compositionally biased region" description="Basic and acidic residues" evidence="1">
    <location>
        <begin position="1"/>
        <end position="13"/>
    </location>
</feature>
<dbReference type="InterPro" id="IPR004087">
    <property type="entry name" value="KH_dom"/>
</dbReference>
<dbReference type="SMART" id="SM00322">
    <property type="entry name" value="KH"/>
    <property type="match status" value="1"/>
</dbReference>
<feature type="region of interest" description="Disordered" evidence="1">
    <location>
        <begin position="267"/>
        <end position="333"/>
    </location>
</feature>
<dbReference type="InterPro" id="IPR036612">
    <property type="entry name" value="KH_dom_type_1_sf"/>
</dbReference>
<evidence type="ECO:0000313" key="4">
    <source>
        <dbReference type="Proteomes" id="UP001214628"/>
    </source>
</evidence>
<gene>
    <name evidence="3" type="ORF">MPSI1_003036</name>
</gene>
<dbReference type="Proteomes" id="UP001214628">
    <property type="component" value="Chromosome 4"/>
</dbReference>
<dbReference type="AlphaFoldDB" id="A0AAF0JF49"/>
<protein>
    <recommendedName>
        <fullName evidence="2">K Homology domain-containing protein</fullName>
    </recommendedName>
</protein>
<dbReference type="InterPro" id="IPR031121">
    <property type="entry name" value="RIK/BLOM7"/>
</dbReference>
<dbReference type="Gene3D" id="3.30.1370.10">
    <property type="entry name" value="K Homology domain, type 1"/>
    <property type="match status" value="1"/>
</dbReference>
<dbReference type="CDD" id="cd22386">
    <property type="entry name" value="KH-I_KHDC4_rpt2"/>
    <property type="match status" value="1"/>
</dbReference>
<dbReference type="EMBL" id="CP118378">
    <property type="protein sequence ID" value="WFD44368.1"/>
    <property type="molecule type" value="Genomic_DNA"/>
</dbReference>
<feature type="region of interest" description="Disordered" evidence="1">
    <location>
        <begin position="350"/>
        <end position="369"/>
    </location>
</feature>
<proteinExistence type="predicted"/>
<evidence type="ECO:0000256" key="1">
    <source>
        <dbReference type="SAM" id="MobiDB-lite"/>
    </source>
</evidence>
<dbReference type="FunFam" id="3.30.1370.10:FF:000037">
    <property type="entry name" value="KH domain protein"/>
    <property type="match status" value="1"/>
</dbReference>
<dbReference type="SUPFAM" id="SSF54791">
    <property type="entry name" value="Eukaryotic type KH-domain (KH-domain type I)"/>
    <property type="match status" value="1"/>
</dbReference>
<dbReference type="Pfam" id="PF22675">
    <property type="entry name" value="KH-I_KHDC4-BBP"/>
    <property type="match status" value="1"/>
</dbReference>
<dbReference type="GO" id="GO:0003723">
    <property type="term" value="F:RNA binding"/>
    <property type="evidence" value="ECO:0007669"/>
    <property type="project" value="InterPro"/>
</dbReference>
<dbReference type="InterPro" id="IPR056149">
    <property type="entry name" value="PRP5/DDX46/KHDC4_KH"/>
</dbReference>
<feature type="region of interest" description="Disordered" evidence="1">
    <location>
        <begin position="1"/>
        <end position="20"/>
    </location>
</feature>
<name>A0AAF0JF49_9BASI</name>
<dbReference type="Pfam" id="PF23469">
    <property type="entry name" value="KH_12"/>
    <property type="match status" value="1"/>
</dbReference>
<dbReference type="PANTHER" id="PTHR15744:SF0">
    <property type="entry name" value="KH HOMOLOGY DOMAIN-CONTAINING PROTEIN 4"/>
    <property type="match status" value="1"/>
</dbReference>
<feature type="domain" description="K Homology" evidence="2">
    <location>
        <begin position="168"/>
        <end position="253"/>
    </location>
</feature>
<organism evidence="3 4">
    <name type="scientific">Malassezia psittaci</name>
    <dbReference type="NCBI Taxonomy" id="1821823"/>
    <lineage>
        <taxon>Eukaryota</taxon>
        <taxon>Fungi</taxon>
        <taxon>Dikarya</taxon>
        <taxon>Basidiomycota</taxon>
        <taxon>Ustilaginomycotina</taxon>
        <taxon>Malasseziomycetes</taxon>
        <taxon>Malasseziales</taxon>
        <taxon>Malasseziaceae</taxon>
        <taxon>Malassezia</taxon>
    </lineage>
</organism>
<feature type="compositionally biased region" description="Acidic residues" evidence="1">
    <location>
        <begin position="308"/>
        <end position="322"/>
    </location>
</feature>
<dbReference type="InterPro" id="IPR047889">
    <property type="entry name" value="KHDC4_KH-I_second"/>
</dbReference>
<dbReference type="PANTHER" id="PTHR15744">
    <property type="entry name" value="BLOM7"/>
    <property type="match status" value="1"/>
</dbReference>
<evidence type="ECO:0000259" key="2">
    <source>
        <dbReference type="SMART" id="SM00322"/>
    </source>
</evidence>
<sequence length="369" mass="41755">MAERRSKWDRPADGAKAGALTINSDDVKPAARAAAAAASKIAAQFGRPDPATGTLVKHNELDEDAPDGAYIHDIEINDHRNRYLLTKKQTQLDLYREFGSRVFTKGTWYPDKTMVRPNDPPLYLHVSADTKESLDRTVARIYELMSRDLPPLLEDRMHRRDDRYMTWPEEKVQVVMENLRNFNVRSKLVGPGGMFVKYIQNETRVRTQIRGQGSGYYEPDTGNEAEEPLHIHLTSPEDAQLRKARELALDLVDAVKSEWKKAYEALGLGPAPEPSQVVAQPPPPPENEVPPPPEDDEPRTLTLTDEAPPPEDENPPPPEEQDTQSSEQDALRQYWKDYVAWEKSFVDYHGRKPSKEEGGQDVPAEFQAV</sequence>
<dbReference type="GO" id="GO:0005634">
    <property type="term" value="C:nucleus"/>
    <property type="evidence" value="ECO:0007669"/>
    <property type="project" value="InterPro"/>
</dbReference>
<feature type="compositionally biased region" description="Pro residues" evidence="1">
    <location>
        <begin position="280"/>
        <end position="292"/>
    </location>
</feature>
<evidence type="ECO:0000313" key="3">
    <source>
        <dbReference type="EMBL" id="WFD44368.1"/>
    </source>
</evidence>
<accession>A0AAF0JF49</accession>
<reference evidence="3" key="1">
    <citation type="submission" date="2023-02" db="EMBL/GenBank/DDBJ databases">
        <title>Mating type loci evolution in Malassezia.</title>
        <authorList>
            <person name="Coelho M.A."/>
        </authorList>
    </citation>
    <scope>NUCLEOTIDE SEQUENCE</scope>
    <source>
        <strain evidence="3">CBS 14136</strain>
    </source>
</reference>
<dbReference type="InterPro" id="IPR055256">
    <property type="entry name" value="KH_1_KHDC4/BBP-like"/>
</dbReference>
<keyword evidence="4" id="KW-1185">Reference proteome</keyword>